<dbReference type="Proteomes" id="UP001644719">
    <property type="component" value="Unassembled WGS sequence"/>
</dbReference>
<evidence type="ECO:0008006" key="5">
    <source>
        <dbReference type="Google" id="ProtNLM"/>
    </source>
</evidence>
<accession>A0ABX2H3G8</accession>
<evidence type="ECO:0000313" key="4">
    <source>
        <dbReference type="Proteomes" id="UP001644719"/>
    </source>
</evidence>
<gene>
    <name evidence="3" type="ORF">G5B17_04555</name>
</gene>
<sequence>MNVEFGDLMGMSMVGSIMSRLQIKEDDRIKGIKAEKVTVLVPKAISNGSVNHQELTEYEVKEGSGQSRLTVVDDIVIKLTTPYSCALITEEDEDLVVPSYCMICRDFDTQEVDLDYLVGYLNTEYARQLLTAGVAATTNSMLKPKDVHRLPVPMLPIEEQRLLGRLYRLSSEKQLVLKQMLTNEEAMADNLITSAILGVMKDE</sequence>
<evidence type="ECO:0000313" key="3">
    <source>
        <dbReference type="EMBL" id="NSG84719.1"/>
    </source>
</evidence>
<dbReference type="InterPro" id="IPR044946">
    <property type="entry name" value="Restrct_endonuc_typeI_TRD_sf"/>
</dbReference>
<evidence type="ECO:0000256" key="1">
    <source>
        <dbReference type="ARBA" id="ARBA00022747"/>
    </source>
</evidence>
<comment type="caution">
    <text evidence="3">The sequence shown here is derived from an EMBL/GenBank/DDBJ whole genome shotgun (WGS) entry which is preliminary data.</text>
</comment>
<dbReference type="EMBL" id="JAAITS010000009">
    <property type="protein sequence ID" value="NSG84719.1"/>
    <property type="molecule type" value="Genomic_DNA"/>
</dbReference>
<keyword evidence="2" id="KW-0238">DNA-binding</keyword>
<reference evidence="3 4" key="1">
    <citation type="journal article" date="2020" name="Cell Host Microbe">
        <title>Functional and Genomic Variation between Human-Derived Isolates of Lachnospiraceae Reveals Inter- and Intra-Species Diversity.</title>
        <authorList>
            <person name="Sorbara M.T."/>
            <person name="Littmann E.R."/>
            <person name="Fontana E."/>
            <person name="Moody T.U."/>
            <person name="Kohout C.E."/>
            <person name="Gjonbalaj M."/>
            <person name="Eaton V."/>
            <person name="Seok R."/>
            <person name="Leiner I.M."/>
            <person name="Pamer E.G."/>
        </authorList>
    </citation>
    <scope>NUCLEOTIDE SEQUENCE [LARGE SCALE GENOMIC DNA]</scope>
    <source>
        <strain evidence="3 4">MSK.17.74</strain>
    </source>
</reference>
<evidence type="ECO:0000256" key="2">
    <source>
        <dbReference type="ARBA" id="ARBA00023125"/>
    </source>
</evidence>
<dbReference type="Gene3D" id="3.90.220.20">
    <property type="entry name" value="DNA methylase specificity domains"/>
    <property type="match status" value="1"/>
</dbReference>
<name>A0ABX2H3G8_9FIRM</name>
<proteinExistence type="predicted"/>
<dbReference type="RefSeq" id="WP_173769445.1">
    <property type="nucleotide sequence ID" value="NZ_JAAITS010000009.1"/>
</dbReference>
<keyword evidence="4" id="KW-1185">Reference proteome</keyword>
<dbReference type="SUPFAM" id="SSF116734">
    <property type="entry name" value="DNA methylase specificity domain"/>
    <property type="match status" value="1"/>
</dbReference>
<keyword evidence="1" id="KW-0680">Restriction system</keyword>
<protein>
    <recommendedName>
        <fullName evidence="5">Restriction endonuclease subunit S</fullName>
    </recommendedName>
</protein>
<organism evidence="3 4">
    <name type="scientific">Blautia faecis</name>
    <dbReference type="NCBI Taxonomy" id="871665"/>
    <lineage>
        <taxon>Bacteria</taxon>
        <taxon>Bacillati</taxon>
        <taxon>Bacillota</taxon>
        <taxon>Clostridia</taxon>
        <taxon>Lachnospirales</taxon>
        <taxon>Lachnospiraceae</taxon>
        <taxon>Blautia</taxon>
    </lineage>
</organism>